<dbReference type="AlphaFoldDB" id="A0A1R3GSD8"/>
<dbReference type="Gramene" id="OMO60966">
    <property type="protein sequence ID" value="OMO60966"/>
    <property type="gene ID" value="CCACVL1_23780"/>
</dbReference>
<reference evidence="2 3" key="1">
    <citation type="submission" date="2013-09" db="EMBL/GenBank/DDBJ databases">
        <title>Corchorus capsularis genome sequencing.</title>
        <authorList>
            <person name="Alam M."/>
            <person name="Haque M.S."/>
            <person name="Islam M.S."/>
            <person name="Emdad E.M."/>
            <person name="Islam M.M."/>
            <person name="Ahmed B."/>
            <person name="Halim A."/>
            <person name="Hossen Q.M.M."/>
            <person name="Hossain M.Z."/>
            <person name="Ahmed R."/>
            <person name="Khan M.M."/>
            <person name="Islam R."/>
            <person name="Rashid M.M."/>
            <person name="Khan S.A."/>
            <person name="Rahman M.S."/>
            <person name="Alam M."/>
        </authorList>
    </citation>
    <scope>NUCLEOTIDE SEQUENCE [LARGE SCALE GENOMIC DNA]</scope>
    <source>
        <strain evidence="3">cv. CVL-1</strain>
        <tissue evidence="2">Whole seedling</tissue>
    </source>
</reference>
<name>A0A1R3GSD8_COCAP</name>
<sequence length="40" mass="4520">AIISAGMQSLSIWRRQSISRHTKERSTSSEGEENSSREKV</sequence>
<organism evidence="2 3">
    <name type="scientific">Corchorus capsularis</name>
    <name type="common">Jute</name>
    <dbReference type="NCBI Taxonomy" id="210143"/>
    <lineage>
        <taxon>Eukaryota</taxon>
        <taxon>Viridiplantae</taxon>
        <taxon>Streptophyta</taxon>
        <taxon>Embryophyta</taxon>
        <taxon>Tracheophyta</taxon>
        <taxon>Spermatophyta</taxon>
        <taxon>Magnoliopsida</taxon>
        <taxon>eudicotyledons</taxon>
        <taxon>Gunneridae</taxon>
        <taxon>Pentapetalae</taxon>
        <taxon>rosids</taxon>
        <taxon>malvids</taxon>
        <taxon>Malvales</taxon>
        <taxon>Malvaceae</taxon>
        <taxon>Grewioideae</taxon>
        <taxon>Apeibeae</taxon>
        <taxon>Corchorus</taxon>
    </lineage>
</organism>
<gene>
    <name evidence="2" type="ORF">CCACVL1_23780</name>
</gene>
<proteinExistence type="predicted"/>
<feature type="region of interest" description="Disordered" evidence="1">
    <location>
        <begin position="14"/>
        <end position="40"/>
    </location>
</feature>
<evidence type="ECO:0000256" key="1">
    <source>
        <dbReference type="SAM" id="MobiDB-lite"/>
    </source>
</evidence>
<accession>A0A1R3GSD8</accession>
<dbReference type="Proteomes" id="UP000188268">
    <property type="component" value="Unassembled WGS sequence"/>
</dbReference>
<dbReference type="EMBL" id="AWWV01013616">
    <property type="protein sequence ID" value="OMO60966.1"/>
    <property type="molecule type" value="Genomic_DNA"/>
</dbReference>
<protein>
    <submittedName>
        <fullName evidence="2">Uncharacterized protein</fullName>
    </submittedName>
</protein>
<evidence type="ECO:0000313" key="3">
    <source>
        <dbReference type="Proteomes" id="UP000188268"/>
    </source>
</evidence>
<evidence type="ECO:0000313" key="2">
    <source>
        <dbReference type="EMBL" id="OMO60966.1"/>
    </source>
</evidence>
<comment type="caution">
    <text evidence="2">The sequence shown here is derived from an EMBL/GenBank/DDBJ whole genome shotgun (WGS) entry which is preliminary data.</text>
</comment>
<keyword evidence="3" id="KW-1185">Reference proteome</keyword>
<feature type="non-terminal residue" evidence="2">
    <location>
        <position position="1"/>
    </location>
</feature>